<proteinExistence type="predicted"/>
<accession>A0A1Y5T274</accession>
<sequence length="39" mass="4525">MKAIALTLLLTPFLMILFYRIFLHVPAKVPVPIDERKSK</sequence>
<name>A0A1Y5T274_9RHOB</name>
<dbReference type="AlphaFoldDB" id="A0A1Y5T274"/>
<organism evidence="1 2">
    <name type="scientific">Pseudoruegeria aquimaris</name>
    <dbReference type="NCBI Taxonomy" id="393663"/>
    <lineage>
        <taxon>Bacteria</taxon>
        <taxon>Pseudomonadati</taxon>
        <taxon>Pseudomonadota</taxon>
        <taxon>Alphaproteobacteria</taxon>
        <taxon>Rhodobacterales</taxon>
        <taxon>Roseobacteraceae</taxon>
        <taxon>Pseudoruegeria</taxon>
    </lineage>
</organism>
<dbReference type="Proteomes" id="UP000193409">
    <property type="component" value="Unassembled WGS sequence"/>
</dbReference>
<keyword evidence="2" id="KW-1185">Reference proteome</keyword>
<evidence type="ECO:0000313" key="1">
    <source>
        <dbReference type="EMBL" id="SLN54295.1"/>
    </source>
</evidence>
<protein>
    <submittedName>
        <fullName evidence="1">Uncharacterized protein</fullName>
    </submittedName>
</protein>
<gene>
    <name evidence="1" type="ORF">PSA7680_02832</name>
</gene>
<evidence type="ECO:0000313" key="2">
    <source>
        <dbReference type="Proteomes" id="UP000193409"/>
    </source>
</evidence>
<reference evidence="1 2" key="1">
    <citation type="submission" date="2017-03" db="EMBL/GenBank/DDBJ databases">
        <authorList>
            <person name="Afonso C.L."/>
            <person name="Miller P.J."/>
            <person name="Scott M.A."/>
            <person name="Spackman E."/>
            <person name="Goraichik I."/>
            <person name="Dimitrov K.M."/>
            <person name="Suarez D.L."/>
            <person name="Swayne D.E."/>
        </authorList>
    </citation>
    <scope>NUCLEOTIDE SEQUENCE [LARGE SCALE GENOMIC DNA]</scope>
    <source>
        <strain evidence="1 2">CECT 7680</strain>
    </source>
</reference>
<dbReference type="EMBL" id="FWFQ01000022">
    <property type="protein sequence ID" value="SLN54295.1"/>
    <property type="molecule type" value="Genomic_DNA"/>
</dbReference>